<reference evidence="3" key="2">
    <citation type="submission" date="2022-01" db="EMBL/GenBank/DDBJ databases">
        <authorList>
            <person name="Hirooka S."/>
            <person name="Miyagishima S.Y."/>
        </authorList>
    </citation>
    <scope>NUCLEOTIDE SEQUENCE</scope>
    <source>
        <strain evidence="3">NBRC 102759</strain>
    </source>
</reference>
<comment type="caution">
    <text evidence="3">The sequence shown here is derived from an EMBL/GenBank/DDBJ whole genome shotgun (WGS) entry which is preliminary data.</text>
</comment>
<dbReference type="Proteomes" id="UP001061958">
    <property type="component" value="Unassembled WGS sequence"/>
</dbReference>
<dbReference type="EMBL" id="BQMJ01000015">
    <property type="protein sequence ID" value="GJQ10331.1"/>
    <property type="molecule type" value="Genomic_DNA"/>
</dbReference>
<dbReference type="AlphaFoldDB" id="A0A9C7UP95"/>
<proteinExistence type="predicted"/>
<dbReference type="PANTHER" id="PTHR47032">
    <property type="entry name" value="UDP-D-XYLOSE:L-FUCOSE ALPHA-1,3-D-XYLOSYLTRANSFERASE-RELATED"/>
    <property type="match status" value="1"/>
</dbReference>
<dbReference type="GO" id="GO:0016757">
    <property type="term" value="F:glycosyltransferase activity"/>
    <property type="evidence" value="ECO:0007669"/>
    <property type="project" value="TreeGrafter"/>
</dbReference>
<evidence type="ECO:0000313" key="3">
    <source>
        <dbReference type="EMBL" id="GJQ10331.1"/>
    </source>
</evidence>
<dbReference type="Pfam" id="PF03407">
    <property type="entry name" value="Nucleotid_trans"/>
    <property type="match status" value="1"/>
</dbReference>
<dbReference type="PANTHER" id="PTHR47032:SF1">
    <property type="entry name" value="UDP-D-XYLOSE:L-FUCOSE ALPHA-1,3-D-XYLOSYLTRANSFERASE-RELATED"/>
    <property type="match status" value="1"/>
</dbReference>
<dbReference type="GO" id="GO:0005794">
    <property type="term" value="C:Golgi apparatus"/>
    <property type="evidence" value="ECO:0007669"/>
    <property type="project" value="TreeGrafter"/>
</dbReference>
<accession>A0A9C7UP95</accession>
<feature type="chain" id="PRO_5038341684" description="Nucleotide-diphospho-sugar transferase domain-containing protein" evidence="1">
    <location>
        <begin position="33"/>
        <end position="356"/>
    </location>
</feature>
<dbReference type="OrthoDB" id="1712432at2759"/>
<keyword evidence="1" id="KW-0732">Signal</keyword>
<evidence type="ECO:0000313" key="4">
    <source>
        <dbReference type="Proteomes" id="UP001061958"/>
    </source>
</evidence>
<evidence type="ECO:0000259" key="2">
    <source>
        <dbReference type="Pfam" id="PF03407"/>
    </source>
</evidence>
<organism evidence="3 4">
    <name type="scientific">Galdieria partita</name>
    <dbReference type="NCBI Taxonomy" id="83374"/>
    <lineage>
        <taxon>Eukaryota</taxon>
        <taxon>Rhodophyta</taxon>
        <taxon>Bangiophyceae</taxon>
        <taxon>Galdieriales</taxon>
        <taxon>Galdieriaceae</taxon>
        <taxon>Galdieria</taxon>
    </lineage>
</organism>
<dbReference type="InterPro" id="IPR005069">
    <property type="entry name" value="Nucl-diP-sugar_transferase"/>
</dbReference>
<protein>
    <recommendedName>
        <fullName evidence="2">Nucleotide-diphospho-sugar transferase domain-containing protein</fullName>
    </recommendedName>
</protein>
<dbReference type="InterPro" id="IPR052636">
    <property type="entry name" value="UDP-D-xylose:L-fucose_XylT"/>
</dbReference>
<feature type="domain" description="Nucleotide-diphospho-sugar transferase" evidence="2">
    <location>
        <begin position="74"/>
        <end position="339"/>
    </location>
</feature>
<reference evidence="3" key="1">
    <citation type="journal article" date="2022" name="Proc. Natl. Acad. Sci. U.S.A.">
        <title>Life cycle and functional genomics of the unicellular red alga Galdieria for elucidating algal and plant evolution and industrial use.</title>
        <authorList>
            <person name="Hirooka S."/>
            <person name="Itabashi T."/>
            <person name="Ichinose T.M."/>
            <person name="Onuma R."/>
            <person name="Fujiwara T."/>
            <person name="Yamashita S."/>
            <person name="Jong L.W."/>
            <person name="Tomita R."/>
            <person name="Iwane A.H."/>
            <person name="Miyagishima S.Y."/>
        </authorList>
    </citation>
    <scope>NUCLEOTIDE SEQUENCE</scope>
    <source>
        <strain evidence="3">NBRC 102759</strain>
    </source>
</reference>
<keyword evidence="4" id="KW-1185">Reference proteome</keyword>
<evidence type="ECO:0000256" key="1">
    <source>
        <dbReference type="SAM" id="SignalP"/>
    </source>
</evidence>
<feature type="signal peptide" evidence="1">
    <location>
        <begin position="1"/>
        <end position="32"/>
    </location>
</feature>
<name>A0A9C7UP95_9RHOD</name>
<sequence>MAVSFNLSTFCIALTLLCWWLLLPLLSPSVDEFQEFLSRHSFNSSRKWILATLANEAYIPLVNLFVARLSTLQIQNLIVFCIDPYIYDYCMSHHIPAWRVTDLPNFLPFWQNILQHINHRRAFSAGNIEFVSLTQLKYLVFYSVISYNFDILFSDPDILWIQNPIPYIQQEEHGRPADILIQTDRMYPHQSLFSSMNTGFLYIRSHCGTQLLLRIMMQQMYKQYPIVSQQRSFNRVLCRTGPFWYSKRVATNTCLTFLEPDHTFLSCIGVNTKGLRDFRYLSAQIVTQVFDPEMFPHGAHTLLGNMRWIDISLPKDNIVFHSDAMIIHYNWIRGVVNKTEKISQALAYSGLHFPME</sequence>
<gene>
    <name evidence="3" type="ORF">GpartN1_g2122.t1</name>
</gene>